<dbReference type="Proteomes" id="UP000178636">
    <property type="component" value="Unassembled WGS sequence"/>
</dbReference>
<reference evidence="3 4" key="1">
    <citation type="journal article" date="2016" name="Nat. Commun.">
        <title>Thousands of microbial genomes shed light on interconnected biogeochemical processes in an aquifer system.</title>
        <authorList>
            <person name="Anantharaman K."/>
            <person name="Brown C.T."/>
            <person name="Hug L.A."/>
            <person name="Sharon I."/>
            <person name="Castelle C.J."/>
            <person name="Probst A.J."/>
            <person name="Thomas B.C."/>
            <person name="Singh A."/>
            <person name="Wilkins M.J."/>
            <person name="Karaoz U."/>
            <person name="Brodie E.L."/>
            <person name="Williams K.H."/>
            <person name="Hubbard S.S."/>
            <person name="Banfield J.F."/>
        </authorList>
    </citation>
    <scope>NUCLEOTIDE SEQUENCE [LARGE SCALE GENOMIC DNA]</scope>
</reference>
<accession>A0A1G2DHP4</accession>
<dbReference type="InterPro" id="IPR001296">
    <property type="entry name" value="Glyco_trans_1"/>
</dbReference>
<proteinExistence type="predicted"/>
<evidence type="ECO:0000259" key="1">
    <source>
        <dbReference type="Pfam" id="PF00534"/>
    </source>
</evidence>
<dbReference type="InterPro" id="IPR028098">
    <property type="entry name" value="Glyco_trans_4-like_N"/>
</dbReference>
<protein>
    <recommendedName>
        <fullName evidence="5">Glycosyl transferase family 1 domain-containing protein</fullName>
    </recommendedName>
</protein>
<gene>
    <name evidence="3" type="ORF">A3C93_03380</name>
</gene>
<dbReference type="Pfam" id="PF13439">
    <property type="entry name" value="Glyco_transf_4"/>
    <property type="match status" value="1"/>
</dbReference>
<dbReference type="CDD" id="cd03801">
    <property type="entry name" value="GT4_PimA-like"/>
    <property type="match status" value="1"/>
</dbReference>
<comment type="caution">
    <text evidence="3">The sequence shown here is derived from an EMBL/GenBank/DDBJ whole genome shotgun (WGS) entry which is preliminary data.</text>
</comment>
<dbReference type="GO" id="GO:0016757">
    <property type="term" value="F:glycosyltransferase activity"/>
    <property type="evidence" value="ECO:0007669"/>
    <property type="project" value="InterPro"/>
</dbReference>
<feature type="domain" description="Glycosyltransferase subfamily 4-like N-terminal" evidence="2">
    <location>
        <begin position="21"/>
        <end position="200"/>
    </location>
</feature>
<evidence type="ECO:0000313" key="4">
    <source>
        <dbReference type="Proteomes" id="UP000178636"/>
    </source>
</evidence>
<evidence type="ECO:0008006" key="5">
    <source>
        <dbReference type="Google" id="ProtNLM"/>
    </source>
</evidence>
<organism evidence="3 4">
    <name type="scientific">Candidatus Lloydbacteria bacterium RIFCSPHIGHO2_02_FULL_54_17</name>
    <dbReference type="NCBI Taxonomy" id="1798664"/>
    <lineage>
        <taxon>Bacteria</taxon>
        <taxon>Candidatus Lloydiibacteriota</taxon>
    </lineage>
</organism>
<dbReference type="SUPFAM" id="SSF53756">
    <property type="entry name" value="UDP-Glycosyltransferase/glycogen phosphorylase"/>
    <property type="match status" value="1"/>
</dbReference>
<dbReference type="STRING" id="1798664.A3C93_03380"/>
<dbReference type="Pfam" id="PF00534">
    <property type="entry name" value="Glycos_transf_1"/>
    <property type="match status" value="1"/>
</dbReference>
<dbReference type="PANTHER" id="PTHR45947">
    <property type="entry name" value="SULFOQUINOVOSYL TRANSFERASE SQD2"/>
    <property type="match status" value="1"/>
</dbReference>
<evidence type="ECO:0000313" key="3">
    <source>
        <dbReference type="EMBL" id="OGZ12328.1"/>
    </source>
</evidence>
<sequence>MSQSLPKKILIFSLAYYPKYVGGAEVAIKEITDRIASDDIEFHVLTLRFDRNLPRLSKEGNVFVHRVGFTTKDPDMGDLRKFPLHYMKVLWQIWGGVLAARLHRKEKFDAVWAMMAHSCGAPVALFNLFHPKVPFVLTLQEGDPPEYIERKMLPFWPLFVRAFRKADIIQVISSFLGAWARRMGATAPIVLVPNAVDTKRFLQTFSPEELEALRQKLGKKQGEKYIITTSRLVKKNAVDIVIRAMKFLSADTKFLVLGIGPDEDELKKLAKDEGVAERVLFLGQIGHAELPKYLRISDVFTRPSRSEGMGNSFVEAMAASIPVVATPVGGITDFLFDPKQNPDKEPTGLFANVEDPEDTARALKEFLENTELRERCVANARRMVIGEYDWDLIAKNMREKVFAPLFSPAIQGGTLGSNS</sequence>
<dbReference type="AlphaFoldDB" id="A0A1G2DHP4"/>
<dbReference type="PANTHER" id="PTHR45947:SF3">
    <property type="entry name" value="SULFOQUINOVOSYL TRANSFERASE SQD2"/>
    <property type="match status" value="1"/>
</dbReference>
<feature type="domain" description="Glycosyl transferase family 1" evidence="1">
    <location>
        <begin position="212"/>
        <end position="382"/>
    </location>
</feature>
<name>A0A1G2DHP4_9BACT</name>
<dbReference type="EMBL" id="MHLO01000020">
    <property type="protein sequence ID" value="OGZ12328.1"/>
    <property type="molecule type" value="Genomic_DNA"/>
</dbReference>
<evidence type="ECO:0000259" key="2">
    <source>
        <dbReference type="Pfam" id="PF13439"/>
    </source>
</evidence>
<dbReference type="InterPro" id="IPR050194">
    <property type="entry name" value="Glycosyltransferase_grp1"/>
</dbReference>
<dbReference type="Gene3D" id="3.40.50.2000">
    <property type="entry name" value="Glycogen Phosphorylase B"/>
    <property type="match status" value="2"/>
</dbReference>